<evidence type="ECO:0000313" key="3">
    <source>
        <dbReference type="Proteomes" id="UP000680866"/>
    </source>
</evidence>
<dbReference type="RefSeq" id="WP_212816836.1">
    <property type="nucleotide sequence ID" value="NZ_AP023359.1"/>
</dbReference>
<organism evidence="2 3">
    <name type="scientific">Polymorphospora rubra</name>
    <dbReference type="NCBI Taxonomy" id="338584"/>
    <lineage>
        <taxon>Bacteria</taxon>
        <taxon>Bacillati</taxon>
        <taxon>Actinomycetota</taxon>
        <taxon>Actinomycetes</taxon>
        <taxon>Micromonosporales</taxon>
        <taxon>Micromonosporaceae</taxon>
        <taxon>Polymorphospora</taxon>
    </lineage>
</organism>
<dbReference type="AlphaFoldDB" id="A0A810N3L5"/>
<evidence type="ECO:0000313" key="2">
    <source>
        <dbReference type="EMBL" id="BCJ67510.1"/>
    </source>
</evidence>
<dbReference type="Pfam" id="PF08386">
    <property type="entry name" value="Abhydrolase_4"/>
    <property type="match status" value="1"/>
</dbReference>
<protein>
    <recommendedName>
        <fullName evidence="1">Peptidase S33 tripeptidyl aminopeptidase-like C-terminal domain-containing protein</fullName>
    </recommendedName>
</protein>
<proteinExistence type="predicted"/>
<sequence>MSGSPLGSEAVAACIGRSGDTVNPQHPLRITQAPKILLLNARHDPSTAYEWSVNAHRQSRKSTVLLTYDGWGHGVYDRSACTRNATDAYLVNLTVPRDGTRCAAVEPAGATAGLAGVSTGPGARSSGWPG</sequence>
<dbReference type="KEGG" id="pry:Prubr_45310"/>
<dbReference type="EMBL" id="AP023359">
    <property type="protein sequence ID" value="BCJ67510.1"/>
    <property type="molecule type" value="Genomic_DNA"/>
</dbReference>
<name>A0A810N3L5_9ACTN</name>
<accession>A0A810N3L5</accession>
<reference evidence="2" key="1">
    <citation type="submission" date="2020-08" db="EMBL/GenBank/DDBJ databases">
        <title>Whole genome shotgun sequence of Polymorphospora rubra NBRC 101157.</title>
        <authorList>
            <person name="Komaki H."/>
            <person name="Tamura T."/>
        </authorList>
    </citation>
    <scope>NUCLEOTIDE SEQUENCE</scope>
    <source>
        <strain evidence="2">NBRC 101157</strain>
    </source>
</reference>
<dbReference type="InterPro" id="IPR013595">
    <property type="entry name" value="Pept_S33_TAP-like_C"/>
</dbReference>
<feature type="domain" description="Peptidase S33 tripeptidyl aminopeptidase-like C-terminal" evidence="1">
    <location>
        <begin position="8"/>
        <end position="102"/>
    </location>
</feature>
<keyword evidence="3" id="KW-1185">Reference proteome</keyword>
<dbReference type="Proteomes" id="UP000680866">
    <property type="component" value="Chromosome"/>
</dbReference>
<gene>
    <name evidence="2" type="ORF">Prubr_45310</name>
</gene>
<evidence type="ECO:0000259" key="1">
    <source>
        <dbReference type="Pfam" id="PF08386"/>
    </source>
</evidence>